<evidence type="ECO:0000313" key="2">
    <source>
        <dbReference type="EMBL" id="DAZ90658.1"/>
    </source>
</evidence>
<organism evidence="2">
    <name type="scientific">Asplenium virus 1</name>
    <dbReference type="NCBI Taxonomy" id="2977956"/>
    <lineage>
        <taxon>Viruses</taxon>
        <taxon>Riboviria</taxon>
        <taxon>Orthornavirae</taxon>
        <taxon>Negarnaviricota</taxon>
        <taxon>Haploviricotina</taxon>
        <taxon>Monjiviricetes</taxon>
        <taxon>Mononegavirales</taxon>
        <taxon>Rhabdoviridae</taxon>
    </lineage>
</organism>
<dbReference type="EMBL" id="BK061746">
    <property type="protein sequence ID" value="DAZ90658.1"/>
    <property type="molecule type" value="Viral_cRNA"/>
</dbReference>
<evidence type="ECO:0000256" key="1">
    <source>
        <dbReference type="SAM" id="MobiDB-lite"/>
    </source>
</evidence>
<reference evidence="2" key="1">
    <citation type="journal article" date="2022" name="bioRxiv">
        <title>Unlocking the hidden genetic diversity of varicosaviruses, the neglected plant rhabdoviruses.</title>
        <authorList>
            <person name="Bejerman N."/>
            <person name="Dietzgen R.G."/>
            <person name="Debat H."/>
        </authorList>
    </citation>
    <scope>NUCLEOTIDE SEQUENCE</scope>
</reference>
<accession>A0A9N7AAM2</accession>
<proteinExistence type="predicted"/>
<feature type="compositionally biased region" description="Polar residues" evidence="1">
    <location>
        <begin position="328"/>
        <end position="343"/>
    </location>
</feature>
<name>A0A9N7AAM2_9RHAB</name>
<protein>
    <submittedName>
        <fullName evidence="2">Protein 2</fullName>
    </submittedName>
</protein>
<feature type="region of interest" description="Disordered" evidence="1">
    <location>
        <begin position="316"/>
        <end position="343"/>
    </location>
</feature>
<sequence length="490" mass="54573">MILGYIVFCLIFIFLTLTTKMESTSEKKDFEGIGKIKETPIELQVPLEVGGEVLTRLFQETTYTPEELVPNSPEGSDKSMTPIEGGSSALGLFEEKVSEEFLDTMETATRDIEGPQNPRIADIDSHEIPRILQESSDLKSKEEAVDEDKIPAVAVRSESIDDSWKIACESMVQMLENSSIAYNKSEFRALVKASMLFSSFNKRDAIMFLTGMRAKADYLNVELGKTSSIMSKTQKGISSQVDRLSRTASDLSDKAAKILSIASNNIDVKELIKQQFLDEAFLQSVIAGVTDIVQKDLEKTSRSYKIELDDVKKTSDSIKVPSKPRLSQMMSQTRSPDTQVGTPTSNISGFKHEPGQTQTLSQALNIKRKLKLPEAQPTLPILSTVFKQTLSGLKQPQTMFQKESSSSTTVDDSNPSKKFVKNLCILLELPGPFANLLISNYTDSYDLLSHIPETLDEIKYKFGSLQSARQQVSKLARELMLSVRRDKESE</sequence>